<organism evidence="3 4">
    <name type="scientific">Magnaporthiopsis poae (strain ATCC 64411 / 73-15)</name>
    <name type="common">Kentucky bluegrass fungus</name>
    <name type="synonym">Magnaporthe poae</name>
    <dbReference type="NCBI Taxonomy" id="644358"/>
    <lineage>
        <taxon>Eukaryota</taxon>
        <taxon>Fungi</taxon>
        <taxon>Dikarya</taxon>
        <taxon>Ascomycota</taxon>
        <taxon>Pezizomycotina</taxon>
        <taxon>Sordariomycetes</taxon>
        <taxon>Sordariomycetidae</taxon>
        <taxon>Magnaporthales</taxon>
        <taxon>Magnaporthaceae</taxon>
        <taxon>Magnaporthiopsis</taxon>
    </lineage>
</organism>
<evidence type="ECO:0000256" key="1">
    <source>
        <dbReference type="SAM" id="Phobius"/>
    </source>
</evidence>
<evidence type="ECO:0000313" key="2">
    <source>
        <dbReference type="EMBL" id="KLU89719.1"/>
    </source>
</evidence>
<keyword evidence="1" id="KW-0472">Membrane</keyword>
<keyword evidence="4" id="KW-1185">Reference proteome</keyword>
<reference evidence="2" key="1">
    <citation type="submission" date="2010-05" db="EMBL/GenBank/DDBJ databases">
        <title>The Genome Sequence of Magnaporthe poae strain ATCC 64411.</title>
        <authorList>
            <consortium name="The Broad Institute Genome Sequencing Platform"/>
            <consortium name="Broad Institute Genome Sequencing Center for Infectious Disease"/>
            <person name="Ma L.-J."/>
            <person name="Dead R."/>
            <person name="Young S."/>
            <person name="Zeng Q."/>
            <person name="Koehrsen M."/>
            <person name="Alvarado L."/>
            <person name="Berlin A."/>
            <person name="Chapman S.B."/>
            <person name="Chen Z."/>
            <person name="Freedman E."/>
            <person name="Gellesch M."/>
            <person name="Goldberg J."/>
            <person name="Griggs A."/>
            <person name="Gujja S."/>
            <person name="Heilman E.R."/>
            <person name="Heiman D."/>
            <person name="Hepburn T."/>
            <person name="Howarth C."/>
            <person name="Jen D."/>
            <person name="Larson L."/>
            <person name="Mehta T."/>
            <person name="Neiman D."/>
            <person name="Pearson M."/>
            <person name="Roberts A."/>
            <person name="Saif S."/>
            <person name="Shea T."/>
            <person name="Shenoy N."/>
            <person name="Sisk P."/>
            <person name="Stolte C."/>
            <person name="Sykes S."/>
            <person name="Walk T."/>
            <person name="White J."/>
            <person name="Yandava C."/>
            <person name="Haas B."/>
            <person name="Nusbaum C."/>
            <person name="Birren B."/>
        </authorList>
    </citation>
    <scope>NUCLEOTIDE SEQUENCE</scope>
    <source>
        <strain evidence="2">ATCC 64411</strain>
    </source>
</reference>
<accession>A0A0C4E803</accession>
<evidence type="ECO:0000313" key="3">
    <source>
        <dbReference type="EnsemblFungi" id="MAPG_08688T0"/>
    </source>
</evidence>
<feature type="transmembrane region" description="Helical" evidence="1">
    <location>
        <begin position="92"/>
        <end position="114"/>
    </location>
</feature>
<dbReference type="EMBL" id="ADBL01002105">
    <property type="status" value="NOT_ANNOTATED_CDS"/>
    <property type="molecule type" value="Genomic_DNA"/>
</dbReference>
<dbReference type="Proteomes" id="UP000011715">
    <property type="component" value="Unassembled WGS sequence"/>
</dbReference>
<protein>
    <submittedName>
        <fullName evidence="2 3">Uncharacterized protein</fullName>
    </submittedName>
</protein>
<gene>
    <name evidence="2" type="ORF">MAPG_08688</name>
</gene>
<reference evidence="3" key="5">
    <citation type="submission" date="2015-06" db="UniProtKB">
        <authorList>
            <consortium name="EnsemblFungi"/>
        </authorList>
    </citation>
    <scope>IDENTIFICATION</scope>
    <source>
        <strain evidence="3">ATCC 64411</strain>
    </source>
</reference>
<reference evidence="2" key="3">
    <citation type="submission" date="2011-03" db="EMBL/GenBank/DDBJ databases">
        <title>Annotation of Magnaporthe poae ATCC 64411.</title>
        <authorList>
            <person name="Ma L.-J."/>
            <person name="Dead R."/>
            <person name="Young S.K."/>
            <person name="Zeng Q."/>
            <person name="Gargeya S."/>
            <person name="Fitzgerald M."/>
            <person name="Haas B."/>
            <person name="Abouelleil A."/>
            <person name="Alvarado L."/>
            <person name="Arachchi H.M."/>
            <person name="Berlin A."/>
            <person name="Brown A."/>
            <person name="Chapman S.B."/>
            <person name="Chen Z."/>
            <person name="Dunbar C."/>
            <person name="Freedman E."/>
            <person name="Gearin G."/>
            <person name="Gellesch M."/>
            <person name="Goldberg J."/>
            <person name="Griggs A."/>
            <person name="Gujja S."/>
            <person name="Heiman D."/>
            <person name="Howarth C."/>
            <person name="Larson L."/>
            <person name="Lui A."/>
            <person name="MacDonald P.J.P."/>
            <person name="Mehta T."/>
            <person name="Montmayeur A."/>
            <person name="Murphy C."/>
            <person name="Neiman D."/>
            <person name="Pearson M."/>
            <person name="Priest M."/>
            <person name="Roberts A."/>
            <person name="Saif S."/>
            <person name="Shea T."/>
            <person name="Shenoy N."/>
            <person name="Sisk P."/>
            <person name="Stolte C."/>
            <person name="Sykes S."/>
            <person name="Yandava C."/>
            <person name="Wortman J."/>
            <person name="Nusbaum C."/>
            <person name="Birren B."/>
        </authorList>
    </citation>
    <scope>NUCLEOTIDE SEQUENCE</scope>
    <source>
        <strain evidence="2">ATCC 64411</strain>
    </source>
</reference>
<proteinExistence type="predicted"/>
<keyword evidence="1" id="KW-1133">Transmembrane helix</keyword>
<name>A0A0C4E803_MAGP6</name>
<dbReference type="EnsemblFungi" id="MAPG_08688T0">
    <property type="protein sequence ID" value="MAPG_08688T0"/>
    <property type="gene ID" value="MAPG_08688"/>
</dbReference>
<reference evidence="3" key="4">
    <citation type="journal article" date="2015" name="G3 (Bethesda)">
        <title>Genome sequences of three phytopathogenic species of the Magnaporthaceae family of fungi.</title>
        <authorList>
            <person name="Okagaki L.H."/>
            <person name="Nunes C.C."/>
            <person name="Sailsbery J."/>
            <person name="Clay B."/>
            <person name="Brown D."/>
            <person name="John T."/>
            <person name="Oh Y."/>
            <person name="Young N."/>
            <person name="Fitzgerald M."/>
            <person name="Haas B.J."/>
            <person name="Zeng Q."/>
            <person name="Young S."/>
            <person name="Adiconis X."/>
            <person name="Fan L."/>
            <person name="Levin J.Z."/>
            <person name="Mitchell T.K."/>
            <person name="Okubara P.A."/>
            <person name="Farman M.L."/>
            <person name="Kohn L.M."/>
            <person name="Birren B."/>
            <person name="Ma L.-J."/>
            <person name="Dean R.A."/>
        </authorList>
    </citation>
    <scope>NUCLEOTIDE SEQUENCE</scope>
    <source>
        <strain evidence="3">ATCC 64411 / 73-15</strain>
    </source>
</reference>
<dbReference type="AlphaFoldDB" id="A0A0C4E803"/>
<sequence length="232" mass="25910">MRWTCVLDPLDWPLDDHTACGLASWSWYGLRSGVKGVSAPGLLCLMARDDYYPMAWTGTCLPRGRSSLSLSSQALSYVPQGTRAPTSRMGSLVGGFFFFFFFWATPLPALSFHLQAPPCVTQARRTGEGSSIGSQCLRDPCRPWAKETTPRDIWPGSEGIRSPPRDVARFGGETRARPIGLAAILFLFRDVSMAARHAHTRKTQKLNMALFAIRRSRPVVLWPAPLPLFWFY</sequence>
<dbReference type="EMBL" id="GL876973">
    <property type="protein sequence ID" value="KLU89719.1"/>
    <property type="molecule type" value="Genomic_DNA"/>
</dbReference>
<dbReference type="VEuPathDB" id="FungiDB:MAPG_08688"/>
<keyword evidence="1" id="KW-0812">Transmembrane</keyword>
<reference evidence="4" key="2">
    <citation type="submission" date="2010-05" db="EMBL/GenBank/DDBJ databases">
        <title>The genome sequence of Magnaporthe poae strain ATCC 64411.</title>
        <authorList>
            <person name="Ma L.-J."/>
            <person name="Dead R."/>
            <person name="Young S."/>
            <person name="Zeng Q."/>
            <person name="Koehrsen M."/>
            <person name="Alvarado L."/>
            <person name="Berlin A."/>
            <person name="Chapman S.B."/>
            <person name="Chen Z."/>
            <person name="Freedman E."/>
            <person name="Gellesch M."/>
            <person name="Goldberg J."/>
            <person name="Griggs A."/>
            <person name="Gujja S."/>
            <person name="Heilman E.R."/>
            <person name="Heiman D."/>
            <person name="Hepburn T."/>
            <person name="Howarth C."/>
            <person name="Jen D."/>
            <person name="Larson L."/>
            <person name="Mehta T."/>
            <person name="Neiman D."/>
            <person name="Pearson M."/>
            <person name="Roberts A."/>
            <person name="Saif S."/>
            <person name="Shea T."/>
            <person name="Shenoy N."/>
            <person name="Sisk P."/>
            <person name="Stolte C."/>
            <person name="Sykes S."/>
            <person name="Walk T."/>
            <person name="White J."/>
            <person name="Yandava C."/>
            <person name="Haas B."/>
            <person name="Nusbaum C."/>
            <person name="Birren B."/>
        </authorList>
    </citation>
    <scope>NUCLEOTIDE SEQUENCE [LARGE SCALE GENOMIC DNA]</scope>
    <source>
        <strain evidence="4">ATCC 64411 / 73-15</strain>
    </source>
</reference>
<evidence type="ECO:0000313" key="4">
    <source>
        <dbReference type="Proteomes" id="UP000011715"/>
    </source>
</evidence>